<evidence type="ECO:0000256" key="2">
    <source>
        <dbReference type="PIRNR" id="PIRNR037226"/>
    </source>
</evidence>
<reference evidence="5 6" key="1">
    <citation type="journal article" date="2014" name="PLoS Genet.">
        <title>Analysis of the Phlebiopsis gigantea genome, transcriptome and secretome provides insight into its pioneer colonization strategies of wood.</title>
        <authorList>
            <person name="Hori C."/>
            <person name="Ishida T."/>
            <person name="Igarashi K."/>
            <person name="Samejima M."/>
            <person name="Suzuki H."/>
            <person name="Master E."/>
            <person name="Ferreira P."/>
            <person name="Ruiz-Duenas F.J."/>
            <person name="Held B."/>
            <person name="Canessa P."/>
            <person name="Larrondo L.F."/>
            <person name="Schmoll M."/>
            <person name="Druzhinina I.S."/>
            <person name="Kubicek C.P."/>
            <person name="Gaskell J.A."/>
            <person name="Kersten P."/>
            <person name="St John F."/>
            <person name="Glasner J."/>
            <person name="Sabat G."/>
            <person name="Splinter BonDurant S."/>
            <person name="Syed K."/>
            <person name="Yadav J."/>
            <person name="Mgbeahuruike A.C."/>
            <person name="Kovalchuk A."/>
            <person name="Asiegbu F.O."/>
            <person name="Lackner G."/>
            <person name="Hoffmeister D."/>
            <person name="Rencoret J."/>
            <person name="Gutierrez A."/>
            <person name="Sun H."/>
            <person name="Lindquist E."/>
            <person name="Barry K."/>
            <person name="Riley R."/>
            <person name="Grigoriev I.V."/>
            <person name="Henrissat B."/>
            <person name="Kues U."/>
            <person name="Berka R.M."/>
            <person name="Martinez A.T."/>
            <person name="Covert S.F."/>
            <person name="Blanchette R.A."/>
            <person name="Cullen D."/>
        </authorList>
    </citation>
    <scope>NUCLEOTIDE SEQUENCE [LARGE SCALE GENOMIC DNA]</scope>
    <source>
        <strain evidence="5 6">11061_1 CR5-6</strain>
    </source>
</reference>
<organism evidence="5 6">
    <name type="scientific">Phlebiopsis gigantea (strain 11061_1 CR5-6)</name>
    <name type="common">White-rot fungus</name>
    <name type="synonym">Peniophora gigantea</name>
    <dbReference type="NCBI Taxonomy" id="745531"/>
    <lineage>
        <taxon>Eukaryota</taxon>
        <taxon>Fungi</taxon>
        <taxon>Dikarya</taxon>
        <taxon>Basidiomycota</taxon>
        <taxon>Agaricomycotina</taxon>
        <taxon>Agaricomycetes</taxon>
        <taxon>Polyporales</taxon>
        <taxon>Phanerochaetaceae</taxon>
        <taxon>Phlebiopsis</taxon>
    </lineage>
</organism>
<feature type="domain" description="Peptidase M20 dimerisation" evidence="4">
    <location>
        <begin position="201"/>
        <end position="289"/>
    </location>
</feature>
<dbReference type="NCBIfam" id="TIGR01891">
    <property type="entry name" value="amidohydrolases"/>
    <property type="match status" value="1"/>
</dbReference>
<dbReference type="InterPro" id="IPR017144">
    <property type="entry name" value="Xaa-Arg_dipeptidase"/>
</dbReference>
<dbReference type="InterPro" id="IPR017439">
    <property type="entry name" value="Amidohydrolase"/>
</dbReference>
<gene>
    <name evidence="5" type="ORF">PHLGIDRAFT_30835</name>
</gene>
<dbReference type="OrthoDB" id="6119954at2759"/>
<dbReference type="Pfam" id="PF01546">
    <property type="entry name" value="Peptidase_M20"/>
    <property type="match status" value="1"/>
</dbReference>
<dbReference type="CDD" id="cd05672">
    <property type="entry name" value="M20_ACY1L2-like"/>
    <property type="match status" value="1"/>
</dbReference>
<dbReference type="FunFam" id="3.30.70.360:FF:000004">
    <property type="entry name" value="Peptidase M20 domain-containing protein 2"/>
    <property type="match status" value="1"/>
</dbReference>
<keyword evidence="6" id="KW-1185">Reference proteome</keyword>
<dbReference type="InterPro" id="IPR011650">
    <property type="entry name" value="Peptidase_M20_dimer"/>
</dbReference>
<accession>A0A0C3NKT8</accession>
<proteinExistence type="inferred from homology"/>
<dbReference type="STRING" id="745531.A0A0C3NKT8"/>
<evidence type="ECO:0000256" key="1">
    <source>
        <dbReference type="ARBA" id="ARBA00006247"/>
    </source>
</evidence>
<dbReference type="Gene3D" id="3.40.630.10">
    <property type="entry name" value="Zn peptidases"/>
    <property type="match status" value="1"/>
</dbReference>
<name>A0A0C3NKT8_PHLG1</name>
<dbReference type="Gene3D" id="3.30.70.360">
    <property type="match status" value="1"/>
</dbReference>
<dbReference type="HOGENOM" id="CLU_031812_1_1_1"/>
<dbReference type="Proteomes" id="UP000053257">
    <property type="component" value="Unassembled WGS sequence"/>
</dbReference>
<dbReference type="SUPFAM" id="SSF53187">
    <property type="entry name" value="Zn-dependent exopeptidases"/>
    <property type="match status" value="1"/>
</dbReference>
<dbReference type="Pfam" id="PF07687">
    <property type="entry name" value="M20_dimer"/>
    <property type="match status" value="1"/>
</dbReference>
<dbReference type="GO" id="GO:0016805">
    <property type="term" value="F:dipeptidase activity"/>
    <property type="evidence" value="ECO:0007669"/>
    <property type="project" value="InterPro"/>
</dbReference>
<dbReference type="InterPro" id="IPR002933">
    <property type="entry name" value="Peptidase_M20"/>
</dbReference>
<dbReference type="InterPro" id="IPR036264">
    <property type="entry name" value="Bact_exopeptidase_dim_dom"/>
</dbReference>
<evidence type="ECO:0000259" key="4">
    <source>
        <dbReference type="Pfam" id="PF07687"/>
    </source>
</evidence>
<dbReference type="PIRSF" id="PIRSF037226">
    <property type="entry name" value="Amidohydrolase_ACY1L2_prd"/>
    <property type="match status" value="1"/>
</dbReference>
<evidence type="ECO:0000256" key="3">
    <source>
        <dbReference type="SAM" id="MobiDB-lite"/>
    </source>
</evidence>
<dbReference type="PANTHER" id="PTHR30575:SF0">
    <property type="entry name" value="XAA-ARG DIPEPTIDASE"/>
    <property type="match status" value="1"/>
</dbReference>
<dbReference type="SUPFAM" id="SSF55031">
    <property type="entry name" value="Bacterial exopeptidase dimerisation domain"/>
    <property type="match status" value="1"/>
</dbReference>
<dbReference type="InterPro" id="IPR052030">
    <property type="entry name" value="Peptidase_M20/M20A_hydrolases"/>
</dbReference>
<sequence>MSQADLWRPGDKPEPRAPQGKVTLPPEVWKTIKEGVDGLDKELRELSLDISAHPELKFEEHHAHDVMTEFMSKKGFEVKKHHLMDTAWEAKYTHGKGGRTIGVNSEMDALPGVGHACGHNLIAIAGVAVACAIKDTFVKHNISGTVVLLGTPGEEGGGGKVILIKKGAYEVMDACLMCHPAPGPPLSASLSGCLAIQRLIVEYHGHTAHAALSPWEGQNALDAAVSAYNSIALLRQQVKPSHRIHGIFEGKDWAANIIPDYAKMFWYVRGETWADVQALVPRVKNCFEAGALATGCRVEVNDGGSTFDLRQNKGLGDDFKQVFESDFGPIDYEWGIKSASTDFGNVTYALPALHPGFGIPTEPQGGNHTRAFTKSAASPEAHIATLNISKALAATGVRVVTDDQFFAEVRNTFEADCRLRETAEKTVQ</sequence>
<dbReference type="EMBL" id="KN840538">
    <property type="protein sequence ID" value="KIP05629.1"/>
    <property type="molecule type" value="Genomic_DNA"/>
</dbReference>
<protein>
    <recommendedName>
        <fullName evidence="2">Peptidase M20 domain-containing protein 2</fullName>
    </recommendedName>
</protein>
<evidence type="ECO:0000313" key="5">
    <source>
        <dbReference type="EMBL" id="KIP05629.1"/>
    </source>
</evidence>
<comment type="similarity">
    <text evidence="1 2">Belongs to the peptidase M20A family.</text>
</comment>
<feature type="region of interest" description="Disordered" evidence="3">
    <location>
        <begin position="1"/>
        <end position="24"/>
    </location>
</feature>
<dbReference type="PANTHER" id="PTHR30575">
    <property type="entry name" value="PEPTIDASE M20"/>
    <property type="match status" value="1"/>
</dbReference>
<evidence type="ECO:0000313" key="6">
    <source>
        <dbReference type="Proteomes" id="UP000053257"/>
    </source>
</evidence>
<dbReference type="AlphaFoldDB" id="A0A0C3NKT8"/>